<keyword evidence="1" id="KW-0812">Transmembrane</keyword>
<dbReference type="Pfam" id="PF00059">
    <property type="entry name" value="Lectin_C"/>
    <property type="match status" value="1"/>
</dbReference>
<evidence type="ECO:0000313" key="3">
    <source>
        <dbReference type="EMBL" id="KAK7089479.1"/>
    </source>
</evidence>
<evidence type="ECO:0000313" key="4">
    <source>
        <dbReference type="Proteomes" id="UP001374579"/>
    </source>
</evidence>
<dbReference type="InterPro" id="IPR001304">
    <property type="entry name" value="C-type_lectin-like"/>
</dbReference>
<dbReference type="SMART" id="SM00034">
    <property type="entry name" value="CLECT"/>
    <property type="match status" value="1"/>
</dbReference>
<sequence length="235" mass="26778">MLKMDSLNYLLFAVFVSACGSVYIYYPARSRHADALSKCQRFDMTLLELRNQTELDTWNSLKSSLFALQKETRKEEPWLGLVHDGSQYGNMTNYRWRDSGTVTFLSWTLSNSEPDGLPTQGCVRVRNNRFGTKECSYYGYSTVCQNKLSTNTTVSIPIFQRTYFQQNGKQTYSRYNYEKLGDSPKLWLVAMPVTSGVRDVISCAFLCQGSSSCVADFTPAFGCQVYEKAYLPSIH</sequence>
<reference evidence="3 4" key="1">
    <citation type="submission" date="2024-02" db="EMBL/GenBank/DDBJ databases">
        <title>Chromosome-scale genome assembly of the rough periwinkle Littorina saxatilis.</title>
        <authorList>
            <person name="De Jode A."/>
            <person name="Faria R."/>
            <person name="Formenti G."/>
            <person name="Sims Y."/>
            <person name="Smith T.P."/>
            <person name="Tracey A."/>
            <person name="Wood J.M.D."/>
            <person name="Zagrodzka Z.B."/>
            <person name="Johannesson K."/>
            <person name="Butlin R.K."/>
            <person name="Leder E.H."/>
        </authorList>
    </citation>
    <scope>NUCLEOTIDE SEQUENCE [LARGE SCALE GENOMIC DNA]</scope>
    <source>
        <strain evidence="3">Snail1</strain>
        <tissue evidence="3">Muscle</tissue>
    </source>
</reference>
<name>A0AAN9FZ83_9CAEN</name>
<evidence type="ECO:0000256" key="1">
    <source>
        <dbReference type="SAM" id="Phobius"/>
    </source>
</evidence>
<organism evidence="3 4">
    <name type="scientific">Littorina saxatilis</name>
    <dbReference type="NCBI Taxonomy" id="31220"/>
    <lineage>
        <taxon>Eukaryota</taxon>
        <taxon>Metazoa</taxon>
        <taxon>Spiralia</taxon>
        <taxon>Lophotrochozoa</taxon>
        <taxon>Mollusca</taxon>
        <taxon>Gastropoda</taxon>
        <taxon>Caenogastropoda</taxon>
        <taxon>Littorinimorpha</taxon>
        <taxon>Littorinoidea</taxon>
        <taxon>Littorinidae</taxon>
        <taxon>Littorina</taxon>
    </lineage>
</organism>
<dbReference type="Gene3D" id="3.10.100.10">
    <property type="entry name" value="Mannose-Binding Protein A, subunit A"/>
    <property type="match status" value="1"/>
</dbReference>
<keyword evidence="1" id="KW-1133">Transmembrane helix</keyword>
<gene>
    <name evidence="3" type="ORF">V1264_024512</name>
</gene>
<dbReference type="Proteomes" id="UP001374579">
    <property type="component" value="Unassembled WGS sequence"/>
</dbReference>
<feature type="transmembrane region" description="Helical" evidence="1">
    <location>
        <begin position="6"/>
        <end position="26"/>
    </location>
</feature>
<dbReference type="InterPro" id="IPR016187">
    <property type="entry name" value="CTDL_fold"/>
</dbReference>
<dbReference type="EMBL" id="JBAMIC010001509">
    <property type="protein sequence ID" value="KAK7089479.1"/>
    <property type="molecule type" value="Genomic_DNA"/>
</dbReference>
<keyword evidence="4" id="KW-1185">Reference proteome</keyword>
<evidence type="ECO:0000259" key="2">
    <source>
        <dbReference type="PROSITE" id="PS50041"/>
    </source>
</evidence>
<dbReference type="AlphaFoldDB" id="A0AAN9FZ83"/>
<feature type="domain" description="C-type lectin" evidence="2">
    <location>
        <begin position="18"/>
        <end position="136"/>
    </location>
</feature>
<dbReference type="PROSITE" id="PS51257">
    <property type="entry name" value="PROKAR_LIPOPROTEIN"/>
    <property type="match status" value="1"/>
</dbReference>
<dbReference type="InterPro" id="IPR016186">
    <property type="entry name" value="C-type_lectin-like/link_sf"/>
</dbReference>
<comment type="caution">
    <text evidence="3">The sequence shown here is derived from an EMBL/GenBank/DDBJ whole genome shotgun (WGS) entry which is preliminary data.</text>
</comment>
<dbReference type="PROSITE" id="PS50041">
    <property type="entry name" value="C_TYPE_LECTIN_2"/>
    <property type="match status" value="1"/>
</dbReference>
<proteinExistence type="predicted"/>
<accession>A0AAN9FZ83</accession>
<protein>
    <recommendedName>
        <fullName evidence="2">C-type lectin domain-containing protein</fullName>
    </recommendedName>
</protein>
<dbReference type="SUPFAM" id="SSF56436">
    <property type="entry name" value="C-type lectin-like"/>
    <property type="match status" value="1"/>
</dbReference>
<keyword evidence="1" id="KW-0472">Membrane</keyword>